<dbReference type="Gene3D" id="3.30.390.30">
    <property type="match status" value="1"/>
</dbReference>
<sequence>METASRCSPNEHLVIIGNGMACHRLLEALVNHPQRPRRITVVGEEPVPAYNRILLSPLLAGELAPEALTLQDASWYADNNITLTLGDRVTSIDRERRLLLTHRGDILSYDRLVMATGSRPTLPAVPGITLDGVHTFRDLRDADALEAIAQQGGNAVVIGGGLLGLEAAEGLRKRGGSALTVSVLQRSERLMNRQLDTTAAQLLEATLRERGIIIETGASLAALEGNGHGQVQSVTLSDGRKLAADSVIVAAGITPNAELGQQSGLMFDRAIVVDGHLTTSDDHIYALGECCQFEQHTYGLVEPIWRQVEVLAAVLCGETPAAYQEAPTATKLKVSGVSLFAFGPTEAAAKHEELRYQDPETGDYCRLLLHQGRLIGAVLYGDTRHGPWYFEQALAATDLTACRHLLLFGATDAQTALDNHFDNPLDTLSSPLSLTREAA</sequence>
<dbReference type="Gene3D" id="3.50.50.60">
    <property type="entry name" value="FAD/NAD(P)-binding domain"/>
    <property type="match status" value="2"/>
</dbReference>
<dbReference type="InterPro" id="IPR041575">
    <property type="entry name" value="Rubredoxin_C"/>
</dbReference>
<reference evidence="7 10" key="2">
    <citation type="submission" date="2020-03" db="EMBL/GenBank/DDBJ databases">
        <title>Complete Genome Sequence of Halomonas meridiana strain Eplume2, isolated from hydrothermal-plume in the north east Pacific Ocean.</title>
        <authorList>
            <person name="Kurihara Y."/>
            <person name="Kawai S."/>
            <person name="Sakai A."/>
            <person name="Galipon J."/>
            <person name="Arakawa K."/>
        </authorList>
    </citation>
    <scope>NUCLEOTIDE SEQUENCE [LARGE SCALE GENOMIC DNA]</scope>
    <source>
        <strain evidence="7 10">Eplume2</strain>
    </source>
</reference>
<dbReference type="PANTHER" id="PTHR43429:SF3">
    <property type="entry name" value="NITRITE REDUCTASE [NAD(P)H]"/>
    <property type="match status" value="1"/>
</dbReference>
<dbReference type="InterPro" id="IPR016156">
    <property type="entry name" value="FAD/NAD-linked_Rdtase_dimer_sf"/>
</dbReference>
<evidence type="ECO:0000313" key="8">
    <source>
        <dbReference type="EMBL" id="SIN61281.1"/>
    </source>
</evidence>
<accession>A0A0D7V1U1</accession>
<feature type="domain" description="NADH-rubredoxin oxidoreductase C-terminal" evidence="6">
    <location>
        <begin position="329"/>
        <end position="389"/>
    </location>
</feature>
<dbReference type="Pfam" id="PF18267">
    <property type="entry name" value="Rubredoxin_C"/>
    <property type="match status" value="1"/>
</dbReference>
<dbReference type="InterPro" id="IPR050260">
    <property type="entry name" value="FAD-bd_OxRdtase"/>
</dbReference>
<evidence type="ECO:0000256" key="1">
    <source>
        <dbReference type="ARBA" id="ARBA00001974"/>
    </source>
</evidence>
<evidence type="ECO:0000259" key="5">
    <source>
        <dbReference type="Pfam" id="PF07992"/>
    </source>
</evidence>
<dbReference type="EMBL" id="AP022869">
    <property type="protein sequence ID" value="BCB73088.1"/>
    <property type="molecule type" value="Genomic_DNA"/>
</dbReference>
<dbReference type="AlphaFoldDB" id="A0A0D7V1U1"/>
<comment type="similarity">
    <text evidence="2">Belongs to the FAD-dependent oxidoreductase family.</text>
</comment>
<name>A0A0D7V1U1_9GAMM</name>
<dbReference type="PRINTS" id="PR00411">
    <property type="entry name" value="PNDRDTASEI"/>
</dbReference>
<keyword evidence="10" id="KW-1185">Reference proteome</keyword>
<dbReference type="PATRIC" id="fig|29570.3.peg.2892"/>
<proteinExistence type="inferred from homology"/>
<dbReference type="InterPro" id="IPR036188">
    <property type="entry name" value="FAD/NAD-bd_sf"/>
</dbReference>
<dbReference type="RefSeq" id="WP_044628972.1">
    <property type="nucleotide sequence ID" value="NZ_AP022869.1"/>
</dbReference>
<dbReference type="Proteomes" id="UP000501053">
    <property type="component" value="Chromosome"/>
</dbReference>
<organism evidence="8 9">
    <name type="scientific">Vreelandella aquamarina</name>
    <dbReference type="NCBI Taxonomy" id="77097"/>
    <lineage>
        <taxon>Bacteria</taxon>
        <taxon>Pseudomonadati</taxon>
        <taxon>Pseudomonadota</taxon>
        <taxon>Gammaproteobacteria</taxon>
        <taxon>Oceanospirillales</taxon>
        <taxon>Halomonadaceae</taxon>
        <taxon>Vreelandella</taxon>
    </lineage>
</organism>
<dbReference type="PANTHER" id="PTHR43429">
    <property type="entry name" value="PYRIDINE NUCLEOTIDE-DISULFIDE OXIDOREDUCTASE DOMAIN-CONTAINING"/>
    <property type="match status" value="1"/>
</dbReference>
<comment type="cofactor">
    <cofactor evidence="1">
        <name>FAD</name>
        <dbReference type="ChEBI" id="CHEBI:57692"/>
    </cofactor>
</comment>
<evidence type="ECO:0000256" key="4">
    <source>
        <dbReference type="ARBA" id="ARBA00022827"/>
    </source>
</evidence>
<keyword evidence="3" id="KW-0285">Flavoprotein</keyword>
<dbReference type="PRINTS" id="PR00368">
    <property type="entry name" value="FADPNR"/>
</dbReference>
<dbReference type="GeneID" id="97277609"/>
<feature type="domain" description="FAD/NAD(P)-binding" evidence="5">
    <location>
        <begin position="12"/>
        <end position="295"/>
    </location>
</feature>
<dbReference type="GO" id="GO:0016491">
    <property type="term" value="F:oxidoreductase activity"/>
    <property type="evidence" value="ECO:0007669"/>
    <property type="project" value="InterPro"/>
</dbReference>
<evidence type="ECO:0000313" key="10">
    <source>
        <dbReference type="Proteomes" id="UP000501053"/>
    </source>
</evidence>
<dbReference type="Pfam" id="PF07992">
    <property type="entry name" value="Pyr_redox_2"/>
    <property type="match status" value="1"/>
</dbReference>
<gene>
    <name evidence="7" type="ORF">HMEPL2_34390</name>
    <name evidence="8" type="ORF">SAMN05878438_0475</name>
</gene>
<dbReference type="InterPro" id="IPR023753">
    <property type="entry name" value="FAD/NAD-binding_dom"/>
</dbReference>
<dbReference type="EMBL" id="FSQX01000001">
    <property type="protein sequence ID" value="SIN61281.1"/>
    <property type="molecule type" value="Genomic_DNA"/>
</dbReference>
<evidence type="ECO:0000256" key="2">
    <source>
        <dbReference type="ARBA" id="ARBA00006442"/>
    </source>
</evidence>
<keyword evidence="4" id="KW-0274">FAD</keyword>
<evidence type="ECO:0000256" key="3">
    <source>
        <dbReference type="ARBA" id="ARBA00022630"/>
    </source>
</evidence>
<evidence type="ECO:0000259" key="6">
    <source>
        <dbReference type="Pfam" id="PF18267"/>
    </source>
</evidence>
<evidence type="ECO:0000313" key="7">
    <source>
        <dbReference type="EMBL" id="BCB73088.1"/>
    </source>
</evidence>
<protein>
    <submittedName>
        <fullName evidence="8">Assimilatory nitrate reductase (NADH) beta subunit</fullName>
    </submittedName>
</protein>
<dbReference type="SUPFAM" id="SSF51905">
    <property type="entry name" value="FAD/NAD(P)-binding domain"/>
    <property type="match status" value="2"/>
</dbReference>
<reference evidence="8 9" key="1">
    <citation type="submission" date="2016-11" db="EMBL/GenBank/DDBJ databases">
        <authorList>
            <person name="Jaros S."/>
            <person name="Januszkiewicz K."/>
            <person name="Wedrychowicz H."/>
        </authorList>
    </citation>
    <scope>NUCLEOTIDE SEQUENCE [LARGE SCALE GENOMIC DNA]</scope>
    <source>
        <strain evidence="8 9">ACAM 239</strain>
    </source>
</reference>
<evidence type="ECO:0000313" key="9">
    <source>
        <dbReference type="Proteomes" id="UP000185024"/>
    </source>
</evidence>
<dbReference type="OrthoDB" id="9768666at2"/>
<dbReference type="Proteomes" id="UP000185024">
    <property type="component" value="Unassembled WGS sequence"/>
</dbReference>